<evidence type="ECO:0000259" key="5">
    <source>
        <dbReference type="PROSITE" id="PS51891"/>
    </source>
</evidence>
<gene>
    <name evidence="6" type="ORF">METZ01_LOCUS9590</name>
</gene>
<dbReference type="PANTHER" id="PTHR33337">
    <property type="entry name" value="GFA DOMAIN-CONTAINING PROTEIN"/>
    <property type="match status" value="1"/>
</dbReference>
<dbReference type="GO" id="GO:0016846">
    <property type="term" value="F:carbon-sulfur lyase activity"/>
    <property type="evidence" value="ECO:0007669"/>
    <property type="project" value="InterPro"/>
</dbReference>
<dbReference type="PANTHER" id="PTHR33337:SF40">
    <property type="entry name" value="CENP-V_GFA DOMAIN-CONTAINING PROTEIN-RELATED"/>
    <property type="match status" value="1"/>
</dbReference>
<dbReference type="EMBL" id="UINC01000521">
    <property type="protein sequence ID" value="SUZ56736.1"/>
    <property type="molecule type" value="Genomic_DNA"/>
</dbReference>
<dbReference type="InterPro" id="IPR011057">
    <property type="entry name" value="Mss4-like_sf"/>
</dbReference>
<protein>
    <recommendedName>
        <fullName evidence="5">CENP-V/GFA domain-containing protein</fullName>
    </recommendedName>
</protein>
<feature type="domain" description="CENP-V/GFA" evidence="5">
    <location>
        <begin position="5"/>
        <end position="137"/>
    </location>
</feature>
<name>A0A381NQ53_9ZZZZ</name>
<keyword evidence="2" id="KW-0479">Metal-binding</keyword>
<keyword evidence="3" id="KW-0862">Zinc</keyword>
<comment type="similarity">
    <text evidence="1">Belongs to the Gfa family.</text>
</comment>
<organism evidence="6">
    <name type="scientific">marine metagenome</name>
    <dbReference type="NCBI Taxonomy" id="408172"/>
    <lineage>
        <taxon>unclassified sequences</taxon>
        <taxon>metagenomes</taxon>
        <taxon>ecological metagenomes</taxon>
    </lineage>
</organism>
<dbReference type="InterPro" id="IPR006913">
    <property type="entry name" value="CENP-V/GFA"/>
</dbReference>
<sequence length="137" mass="14188">MSEKLTGGCRCGAIRYECPDAVIFAGHCHCRDCQYASGGAYSTVVGVASESVTIDGETGAYTVDAASGNTVTRRFCASCGSPLFSELSANPGMLILKAGSLDDPGRVTPAMHIWTGSSPAWAETSGKLPEYSGQPDL</sequence>
<evidence type="ECO:0000256" key="3">
    <source>
        <dbReference type="ARBA" id="ARBA00022833"/>
    </source>
</evidence>
<dbReference type="Gene3D" id="3.90.1590.10">
    <property type="entry name" value="glutathione-dependent formaldehyde- activating enzyme (gfa)"/>
    <property type="match status" value="1"/>
</dbReference>
<proteinExistence type="inferred from homology"/>
<reference evidence="6" key="1">
    <citation type="submission" date="2018-05" db="EMBL/GenBank/DDBJ databases">
        <authorList>
            <person name="Lanie J.A."/>
            <person name="Ng W.-L."/>
            <person name="Kazmierczak K.M."/>
            <person name="Andrzejewski T.M."/>
            <person name="Davidsen T.M."/>
            <person name="Wayne K.J."/>
            <person name="Tettelin H."/>
            <person name="Glass J.I."/>
            <person name="Rusch D."/>
            <person name="Podicherti R."/>
            <person name="Tsui H.-C.T."/>
            <person name="Winkler M.E."/>
        </authorList>
    </citation>
    <scope>NUCLEOTIDE SEQUENCE</scope>
</reference>
<dbReference type="SUPFAM" id="SSF51316">
    <property type="entry name" value="Mss4-like"/>
    <property type="match status" value="1"/>
</dbReference>
<evidence type="ECO:0000256" key="2">
    <source>
        <dbReference type="ARBA" id="ARBA00022723"/>
    </source>
</evidence>
<dbReference type="Pfam" id="PF04828">
    <property type="entry name" value="GFA"/>
    <property type="match status" value="1"/>
</dbReference>
<dbReference type="PROSITE" id="PS51891">
    <property type="entry name" value="CENP_V_GFA"/>
    <property type="match status" value="1"/>
</dbReference>
<accession>A0A381NQ53</accession>
<evidence type="ECO:0000256" key="1">
    <source>
        <dbReference type="ARBA" id="ARBA00005495"/>
    </source>
</evidence>
<evidence type="ECO:0000313" key="6">
    <source>
        <dbReference type="EMBL" id="SUZ56736.1"/>
    </source>
</evidence>
<dbReference type="AlphaFoldDB" id="A0A381NQ53"/>
<evidence type="ECO:0000256" key="4">
    <source>
        <dbReference type="ARBA" id="ARBA00023239"/>
    </source>
</evidence>
<dbReference type="GO" id="GO:0046872">
    <property type="term" value="F:metal ion binding"/>
    <property type="evidence" value="ECO:0007669"/>
    <property type="project" value="UniProtKB-KW"/>
</dbReference>
<keyword evidence="4" id="KW-0456">Lyase</keyword>